<evidence type="ECO:0000313" key="1">
    <source>
        <dbReference type="EMBL" id="EMD81946.1"/>
    </source>
</evidence>
<comment type="caution">
    <text evidence="1">The sequence shown here is derived from an EMBL/GenBank/DDBJ whole genome shotgun (WGS) entry which is preliminary data.</text>
</comment>
<dbReference type="AlphaFoldDB" id="M2TJW1"/>
<accession>M2TJW1</accession>
<dbReference type="Proteomes" id="UP000011717">
    <property type="component" value="Unassembled WGS sequence"/>
</dbReference>
<proteinExistence type="predicted"/>
<sequence>MPRFVPVRGENRFQQVPKFCILTSALSARIWQCQFMRS</sequence>
<gene>
    <name evidence="1" type="ORF">C725_2735</name>
</gene>
<reference evidence="1 2" key="1">
    <citation type="journal article" date="2013" name="Genome Announc.">
        <title>Draft Genome Sequence of Strain JLT2015T, Belonging to the Family Sphingomonadaceae of the Alphaproteobacteria.</title>
        <authorList>
            <person name="Tang K."/>
            <person name="Liu K."/>
            <person name="Li S."/>
            <person name="Jiao N."/>
        </authorList>
    </citation>
    <scope>NUCLEOTIDE SEQUENCE [LARGE SCALE GENOMIC DNA]</scope>
    <source>
        <strain evidence="1 2">JLT2015</strain>
    </source>
</reference>
<dbReference type="EMBL" id="AMRV01000012">
    <property type="protein sequence ID" value="EMD81946.1"/>
    <property type="molecule type" value="Genomic_DNA"/>
</dbReference>
<evidence type="ECO:0000313" key="2">
    <source>
        <dbReference type="Proteomes" id="UP000011717"/>
    </source>
</evidence>
<organism evidence="1 2">
    <name type="scientific">Pacificimonas flava</name>
    <dbReference type="NCBI Taxonomy" id="1234595"/>
    <lineage>
        <taxon>Bacteria</taxon>
        <taxon>Pseudomonadati</taxon>
        <taxon>Pseudomonadota</taxon>
        <taxon>Alphaproteobacteria</taxon>
        <taxon>Sphingomonadales</taxon>
        <taxon>Sphingosinicellaceae</taxon>
        <taxon>Pacificimonas</taxon>
    </lineage>
</organism>
<name>M2TJW1_9SPHN</name>
<keyword evidence="2" id="KW-1185">Reference proteome</keyword>
<protein>
    <submittedName>
        <fullName evidence="1">Uncharacterized protein</fullName>
    </submittedName>
</protein>